<evidence type="ECO:0000256" key="3">
    <source>
        <dbReference type="ARBA" id="ARBA00022989"/>
    </source>
</evidence>
<feature type="region of interest" description="Disordered" evidence="5">
    <location>
        <begin position="436"/>
        <end position="455"/>
    </location>
</feature>
<feature type="region of interest" description="Disordered" evidence="5">
    <location>
        <begin position="466"/>
        <end position="554"/>
    </location>
</feature>
<evidence type="ECO:0000256" key="5">
    <source>
        <dbReference type="SAM" id="MobiDB-lite"/>
    </source>
</evidence>
<feature type="transmembrane region" description="Helical" evidence="6">
    <location>
        <begin position="124"/>
        <end position="143"/>
    </location>
</feature>
<keyword evidence="9" id="KW-1185">Reference proteome</keyword>
<feature type="transmembrane region" description="Helical" evidence="6">
    <location>
        <begin position="306"/>
        <end position="327"/>
    </location>
</feature>
<organism evidence="8 9">
    <name type="scientific">Dioszegia hungarica</name>
    <dbReference type="NCBI Taxonomy" id="4972"/>
    <lineage>
        <taxon>Eukaryota</taxon>
        <taxon>Fungi</taxon>
        <taxon>Dikarya</taxon>
        <taxon>Basidiomycota</taxon>
        <taxon>Agaricomycotina</taxon>
        <taxon>Tremellomycetes</taxon>
        <taxon>Tremellales</taxon>
        <taxon>Bulleribasidiaceae</taxon>
        <taxon>Dioszegia</taxon>
    </lineage>
</organism>
<keyword evidence="4 6" id="KW-0472">Membrane</keyword>
<protein>
    <submittedName>
        <fullName evidence="8">Triose-phosphate transporter family-domain-containing protein</fullName>
    </submittedName>
</protein>
<feature type="transmembrane region" description="Helical" evidence="6">
    <location>
        <begin position="155"/>
        <end position="179"/>
    </location>
</feature>
<feature type="transmembrane region" description="Helical" evidence="6">
    <location>
        <begin position="250"/>
        <end position="268"/>
    </location>
</feature>
<dbReference type="AlphaFoldDB" id="A0AA38HCI2"/>
<dbReference type="SUPFAM" id="SSF103481">
    <property type="entry name" value="Multidrug resistance efflux transporter EmrE"/>
    <property type="match status" value="1"/>
</dbReference>
<feature type="transmembrane region" description="Helical" evidence="6">
    <location>
        <begin position="406"/>
        <end position="424"/>
    </location>
</feature>
<feature type="transmembrane region" description="Helical" evidence="6">
    <location>
        <begin position="199"/>
        <end position="217"/>
    </location>
</feature>
<dbReference type="Proteomes" id="UP001164286">
    <property type="component" value="Unassembled WGS sequence"/>
</dbReference>
<evidence type="ECO:0000313" key="8">
    <source>
        <dbReference type="EMBL" id="KAI9637895.1"/>
    </source>
</evidence>
<feature type="region of interest" description="Disordered" evidence="5">
    <location>
        <begin position="1"/>
        <end position="89"/>
    </location>
</feature>
<evidence type="ECO:0000313" key="9">
    <source>
        <dbReference type="Proteomes" id="UP001164286"/>
    </source>
</evidence>
<feature type="domain" description="Sugar phosphate transporter" evidence="7">
    <location>
        <begin position="127"/>
        <end position="423"/>
    </location>
</feature>
<evidence type="ECO:0000256" key="4">
    <source>
        <dbReference type="ARBA" id="ARBA00023136"/>
    </source>
</evidence>
<comment type="subcellular location">
    <subcellularLocation>
        <location evidence="1">Membrane</location>
        <topology evidence="1">Multi-pass membrane protein</topology>
    </subcellularLocation>
</comment>
<name>A0AA38HCI2_9TREE</name>
<comment type="caution">
    <text evidence="8">The sequence shown here is derived from an EMBL/GenBank/DDBJ whole genome shotgun (WGS) entry which is preliminary data.</text>
</comment>
<feature type="transmembrane region" description="Helical" evidence="6">
    <location>
        <begin position="347"/>
        <end position="366"/>
    </location>
</feature>
<evidence type="ECO:0000256" key="1">
    <source>
        <dbReference type="ARBA" id="ARBA00004141"/>
    </source>
</evidence>
<dbReference type="InterPro" id="IPR037185">
    <property type="entry name" value="EmrE-like"/>
</dbReference>
<feature type="transmembrane region" description="Helical" evidence="6">
    <location>
        <begin position="274"/>
        <end position="294"/>
    </location>
</feature>
<dbReference type="GeneID" id="77731116"/>
<dbReference type="InterPro" id="IPR004853">
    <property type="entry name" value="Sugar_P_trans_dom"/>
</dbReference>
<feature type="compositionally biased region" description="Basic and acidic residues" evidence="5">
    <location>
        <begin position="526"/>
        <end position="535"/>
    </location>
</feature>
<dbReference type="Pfam" id="PF03151">
    <property type="entry name" value="TPT"/>
    <property type="match status" value="1"/>
</dbReference>
<evidence type="ECO:0000256" key="6">
    <source>
        <dbReference type="SAM" id="Phobius"/>
    </source>
</evidence>
<keyword evidence="3 6" id="KW-1133">Transmembrane helix</keyword>
<proteinExistence type="predicted"/>
<feature type="transmembrane region" description="Helical" evidence="6">
    <location>
        <begin position="378"/>
        <end position="400"/>
    </location>
</feature>
<feature type="compositionally biased region" description="Acidic residues" evidence="5">
    <location>
        <begin position="511"/>
        <end position="525"/>
    </location>
</feature>
<keyword evidence="2 6" id="KW-0812">Transmembrane</keyword>
<dbReference type="InterPro" id="IPR050186">
    <property type="entry name" value="TPT_transporter"/>
</dbReference>
<dbReference type="PANTHER" id="PTHR11132">
    <property type="entry name" value="SOLUTE CARRIER FAMILY 35"/>
    <property type="match status" value="1"/>
</dbReference>
<accession>A0AA38HCI2</accession>
<gene>
    <name evidence="8" type="ORF">MKK02DRAFT_42274</name>
</gene>
<sequence>MDSAGPSRPRAQDRRDTTPGTSVFDADAYDDDADDLPGYSVPGPSRPSGEEEGEGSGRRLSGERLLNSGAARGNRREEPEGGTSAEYGRGRAGLLEHGEEEPLQAMGMTQGEAQRKAAWWRSTLITALFVCAWYGSATLLSIYNKWMFSAEYYNFPFPLFVTACHMVVQFSLAGAVRLIWAHKYRPLERPTRQDYVAKIFPTAISTAGDIGLSNLSLRTITLSLYTMCKSSALIFVLIFAFIFRLERFSLNLIGVITLISAGVFLMVFDTTSVNLPGIIMVFSASALSGLRWALTETLMKKKSMGLSNPFATIFWLAPLMAIVLIPVSIGVEGWKNVFGSGHFEGTSAWFTVLVIAFPGAIAFAMVTSEYFIIDRAGILPLSVAGVFKEVTTISISAWVFGDQLTNLNIVGVAIAVCGIALFSYHKYNKAMSSSADEDSPLILPTPTSSHPGQYALAPSADEVGLASPGSVPMSQLPSLTKLRGHKVGEEGDADSVMQKRRDDFEGWNDSWSEEGEGEEEDDDEEVLQRRKERVGENGIQTGGRSWGKWWDKEV</sequence>
<evidence type="ECO:0000256" key="2">
    <source>
        <dbReference type="ARBA" id="ARBA00022692"/>
    </source>
</evidence>
<dbReference type="RefSeq" id="XP_052947672.1">
    <property type="nucleotide sequence ID" value="XM_053091911.1"/>
</dbReference>
<dbReference type="EMBL" id="JAKWFO010000003">
    <property type="protein sequence ID" value="KAI9637895.1"/>
    <property type="molecule type" value="Genomic_DNA"/>
</dbReference>
<evidence type="ECO:0000259" key="7">
    <source>
        <dbReference type="Pfam" id="PF03151"/>
    </source>
</evidence>
<feature type="transmembrane region" description="Helical" evidence="6">
    <location>
        <begin position="223"/>
        <end position="243"/>
    </location>
</feature>
<dbReference type="GO" id="GO:0016020">
    <property type="term" value="C:membrane"/>
    <property type="evidence" value="ECO:0007669"/>
    <property type="project" value="UniProtKB-SubCell"/>
</dbReference>
<reference evidence="8" key="1">
    <citation type="journal article" date="2022" name="G3 (Bethesda)">
        <title>High quality genome of the basidiomycete yeast Dioszegia hungarica PDD-24b-2 isolated from cloud water.</title>
        <authorList>
            <person name="Jarrige D."/>
            <person name="Haridas S."/>
            <person name="Bleykasten-Grosshans C."/>
            <person name="Joly M."/>
            <person name="Nadalig T."/>
            <person name="Sancelme M."/>
            <person name="Vuilleumier S."/>
            <person name="Grigoriev I.V."/>
            <person name="Amato P."/>
            <person name="Bringel F."/>
        </authorList>
    </citation>
    <scope>NUCLEOTIDE SEQUENCE</scope>
    <source>
        <strain evidence="8">PDD-24b-2</strain>
    </source>
</reference>